<dbReference type="EMBL" id="PCRO01000030">
    <property type="protein sequence ID" value="PIP22730.1"/>
    <property type="molecule type" value="Genomic_DNA"/>
</dbReference>
<proteinExistence type="predicted"/>
<evidence type="ECO:0000313" key="1">
    <source>
        <dbReference type="EMBL" id="PIP22730.1"/>
    </source>
</evidence>
<dbReference type="Proteomes" id="UP000229976">
    <property type="component" value="Unassembled WGS sequence"/>
</dbReference>
<accession>A0A2G9YU28</accession>
<reference evidence="1 2" key="1">
    <citation type="submission" date="2017-09" db="EMBL/GenBank/DDBJ databases">
        <title>Depth-based differentiation of microbial function through sediment-hosted aquifers and enrichment of novel symbionts in the deep terrestrial subsurface.</title>
        <authorList>
            <person name="Probst A.J."/>
            <person name="Ladd B."/>
            <person name="Jarett J.K."/>
            <person name="Geller-Mcgrath D.E."/>
            <person name="Sieber C.M."/>
            <person name="Emerson J.B."/>
            <person name="Anantharaman K."/>
            <person name="Thomas B.C."/>
            <person name="Malmstrom R."/>
            <person name="Stieglmeier M."/>
            <person name="Klingl A."/>
            <person name="Woyke T."/>
            <person name="Ryan C.M."/>
            <person name="Banfield J.F."/>
        </authorList>
    </citation>
    <scope>NUCLEOTIDE SEQUENCE [LARGE SCALE GENOMIC DNA]</scope>
    <source>
        <strain evidence="1">CG23_combo_of_CG06-09_8_20_14_all_39_17</strain>
    </source>
</reference>
<evidence type="ECO:0008006" key="3">
    <source>
        <dbReference type="Google" id="ProtNLM"/>
    </source>
</evidence>
<gene>
    <name evidence="1" type="ORF">COX37_02365</name>
</gene>
<organism evidence="1 2">
    <name type="scientific">Candidatus Nealsonbacteria bacterium CG23_combo_of_CG06-09_8_20_14_all_39_17</name>
    <dbReference type="NCBI Taxonomy" id="1974722"/>
    <lineage>
        <taxon>Bacteria</taxon>
        <taxon>Candidatus Nealsoniibacteriota</taxon>
    </lineage>
</organism>
<comment type="caution">
    <text evidence="1">The sequence shown here is derived from an EMBL/GenBank/DDBJ whole genome shotgun (WGS) entry which is preliminary data.</text>
</comment>
<sequence length="204" mass="23986">MEVRLFNASVKYVRMDSLIAKLYQSSKTILTVKDLALLWEETNPINLKSKIGYYAKQGALIRLTRGVFAKNKDYNPKELATSIYAPSYVSFETILRKAGVIFQHYDTIFVASKWPKTMKIDKYTFTFRKLKDVVLFNSTGVIGKDNYSVAIVERAFLDMIYLFPNYYFDNLRPINWEKCDEIVKIYNNKQLIKRLNKYRKNHAQ</sequence>
<protein>
    <recommendedName>
        <fullName evidence="3">Transcriptional regulator, AbiEi antitoxin, Type IV TA system</fullName>
    </recommendedName>
</protein>
<evidence type="ECO:0000313" key="2">
    <source>
        <dbReference type="Proteomes" id="UP000229976"/>
    </source>
</evidence>
<name>A0A2G9YU28_9BACT</name>
<dbReference type="AlphaFoldDB" id="A0A2G9YU28"/>